<dbReference type="InterPro" id="IPR025241">
    <property type="entry name" value="DUF4190"/>
</dbReference>
<dbReference type="STRING" id="1915.SLINC_5477"/>
<evidence type="ECO:0000259" key="4">
    <source>
        <dbReference type="Pfam" id="PF13845"/>
    </source>
</evidence>
<dbReference type="PATRIC" id="fig|1915.4.peg.6076"/>
<gene>
    <name evidence="5" type="ORF">SLINC_5477</name>
</gene>
<dbReference type="KEGG" id="sls:SLINC_5477"/>
<proteinExistence type="predicted"/>
<dbReference type="Pfam" id="PF13845">
    <property type="entry name" value="Septum_form"/>
    <property type="match status" value="1"/>
</dbReference>
<evidence type="ECO:0000256" key="1">
    <source>
        <dbReference type="SAM" id="MobiDB-lite"/>
    </source>
</evidence>
<protein>
    <submittedName>
        <fullName evidence="5">Uncharacterized protein</fullName>
    </submittedName>
</protein>
<sequence>MSIPPPPGAPQPPEGPYQHYGPPYRTWGQGYSPYTRPSPVNGVAIAALVLGLLCFVPAAGLVLGVIALAQIRRKGQSGKGMAIAGAVLSSVGLALWVVTLATGAASGIWRDVKDGTRGNASFSLVEGECFDVPGDSLEGLTYDVDRVSCEGGHDGEVFGAVTMSGGSAFPGDDAVTEAADEKCTPLEEKYVRDSWALDGVDVYYFGPTRQSWRWGDREIACIFGNTDDRETLTGSLRVDETSLDADQLAFLDAMDAVDAVLWEEPEEYPEDDLRANQDWARDVHGVLGEQTGALRGHTWRTGAEQPVAALVKEMEAARKDWAKAADARDSNTFYTSSANGYGYVDGPTTVTARRALGLATTPPSDEDYGSGGDNLNV</sequence>
<feature type="domain" description="DUF4190" evidence="3">
    <location>
        <begin position="44"/>
        <end position="98"/>
    </location>
</feature>
<name>A0A1B1MGK7_STRLN</name>
<dbReference type="EMBL" id="CP016438">
    <property type="protein sequence ID" value="ANS67701.1"/>
    <property type="molecule type" value="Genomic_DNA"/>
</dbReference>
<evidence type="ECO:0000313" key="6">
    <source>
        <dbReference type="Proteomes" id="UP000092598"/>
    </source>
</evidence>
<dbReference type="AlphaFoldDB" id="A0A1B1MGK7"/>
<keyword evidence="2" id="KW-0472">Membrane</keyword>
<organism evidence="5 6">
    <name type="scientific">Streptomyces lincolnensis</name>
    <dbReference type="NCBI Taxonomy" id="1915"/>
    <lineage>
        <taxon>Bacteria</taxon>
        <taxon>Bacillati</taxon>
        <taxon>Actinomycetota</taxon>
        <taxon>Actinomycetes</taxon>
        <taxon>Kitasatosporales</taxon>
        <taxon>Streptomycetaceae</taxon>
        <taxon>Streptomyces</taxon>
    </lineage>
</organism>
<feature type="transmembrane region" description="Helical" evidence="2">
    <location>
        <begin position="43"/>
        <end position="69"/>
    </location>
</feature>
<evidence type="ECO:0000313" key="5">
    <source>
        <dbReference type="EMBL" id="ANS67701.1"/>
    </source>
</evidence>
<dbReference type="InterPro" id="IPR026004">
    <property type="entry name" value="Septum_form"/>
</dbReference>
<feature type="region of interest" description="Disordered" evidence="1">
    <location>
        <begin position="1"/>
        <end position="20"/>
    </location>
</feature>
<feature type="compositionally biased region" description="Pro residues" evidence="1">
    <location>
        <begin position="1"/>
        <end position="15"/>
    </location>
</feature>
<feature type="domain" description="Septum formation-related" evidence="4">
    <location>
        <begin position="127"/>
        <end position="231"/>
    </location>
</feature>
<dbReference type="Proteomes" id="UP000092598">
    <property type="component" value="Chromosome"/>
</dbReference>
<dbReference type="RefSeq" id="WP_067438955.1">
    <property type="nucleotide sequence ID" value="NZ_CP016438.1"/>
</dbReference>
<keyword evidence="2" id="KW-1133">Transmembrane helix</keyword>
<reference evidence="5 6" key="1">
    <citation type="submission" date="2016-07" db="EMBL/GenBank/DDBJ databases">
        <title>Enhancement of antibiotic productionsby engineered nitrateutilization in actinobacteria.</title>
        <authorList>
            <person name="Meng S.C."/>
        </authorList>
    </citation>
    <scope>NUCLEOTIDE SEQUENCE [LARGE SCALE GENOMIC DNA]</scope>
    <source>
        <strain evidence="5 6">NRRL 2936</strain>
    </source>
</reference>
<feature type="transmembrane region" description="Helical" evidence="2">
    <location>
        <begin position="81"/>
        <end position="109"/>
    </location>
</feature>
<accession>A0A1B1MGK7</accession>
<evidence type="ECO:0000256" key="2">
    <source>
        <dbReference type="SAM" id="Phobius"/>
    </source>
</evidence>
<dbReference type="Pfam" id="PF13828">
    <property type="entry name" value="DUF4190"/>
    <property type="match status" value="1"/>
</dbReference>
<keyword evidence="6" id="KW-1185">Reference proteome</keyword>
<evidence type="ECO:0000259" key="3">
    <source>
        <dbReference type="Pfam" id="PF13828"/>
    </source>
</evidence>
<keyword evidence="2" id="KW-0812">Transmembrane</keyword>